<dbReference type="SUPFAM" id="SSF46689">
    <property type="entry name" value="Homeodomain-like"/>
    <property type="match status" value="1"/>
</dbReference>
<feature type="region of interest" description="Disordered" evidence="1">
    <location>
        <begin position="42"/>
        <end position="64"/>
    </location>
</feature>
<organism evidence="2 3">
    <name type="scientific">Coleophoma crateriformis</name>
    <dbReference type="NCBI Taxonomy" id="565419"/>
    <lineage>
        <taxon>Eukaryota</taxon>
        <taxon>Fungi</taxon>
        <taxon>Dikarya</taxon>
        <taxon>Ascomycota</taxon>
        <taxon>Pezizomycotina</taxon>
        <taxon>Leotiomycetes</taxon>
        <taxon>Helotiales</taxon>
        <taxon>Dermateaceae</taxon>
        <taxon>Coleophoma</taxon>
    </lineage>
</organism>
<dbReference type="EMBL" id="PDLN01000018">
    <property type="protein sequence ID" value="RDW61352.1"/>
    <property type="molecule type" value="Genomic_DNA"/>
</dbReference>
<keyword evidence="3" id="KW-1185">Reference proteome</keyword>
<evidence type="ECO:0000256" key="1">
    <source>
        <dbReference type="SAM" id="MobiDB-lite"/>
    </source>
</evidence>
<proteinExistence type="predicted"/>
<dbReference type="OrthoDB" id="3541716at2759"/>
<sequence>MGVVKHEYSTPKKARFFHYLELGYNQAAAAKEIGINKSTASRWVQRGTERRTRPQSKNKLGRPPIVSEEHVNQMVLWITGYYNRRVLSLETIAKEACGIKANYTTLLRAWAR</sequence>
<protein>
    <submittedName>
        <fullName evidence="2">Uncharacterized protein</fullName>
    </submittedName>
</protein>
<reference evidence="2 3" key="1">
    <citation type="journal article" date="2018" name="IMA Fungus">
        <title>IMA Genome-F 9: Draft genome sequence of Annulohypoxylon stygium, Aspergillus mulundensis, Berkeleyomyces basicola (syn. Thielaviopsis basicola), Ceratocystis smalleyi, two Cercospora beticola strains, Coleophoma cylindrospora, Fusarium fracticaudum, Phialophora cf. hyalina, and Morchella septimelata.</title>
        <authorList>
            <person name="Wingfield B.D."/>
            <person name="Bills G.F."/>
            <person name="Dong Y."/>
            <person name="Huang W."/>
            <person name="Nel W.J."/>
            <person name="Swalarsk-Parry B.S."/>
            <person name="Vaghefi N."/>
            <person name="Wilken P.M."/>
            <person name="An Z."/>
            <person name="de Beer Z.W."/>
            <person name="De Vos L."/>
            <person name="Chen L."/>
            <person name="Duong T.A."/>
            <person name="Gao Y."/>
            <person name="Hammerbacher A."/>
            <person name="Kikkert J.R."/>
            <person name="Li Y."/>
            <person name="Li H."/>
            <person name="Li K."/>
            <person name="Li Q."/>
            <person name="Liu X."/>
            <person name="Ma X."/>
            <person name="Naidoo K."/>
            <person name="Pethybridge S.J."/>
            <person name="Sun J."/>
            <person name="Steenkamp E.T."/>
            <person name="van der Nest M.A."/>
            <person name="van Wyk S."/>
            <person name="Wingfield M.J."/>
            <person name="Xiong C."/>
            <person name="Yue Q."/>
            <person name="Zhang X."/>
        </authorList>
    </citation>
    <scope>NUCLEOTIDE SEQUENCE [LARGE SCALE GENOMIC DNA]</scope>
    <source>
        <strain evidence="2 3">BP5796</strain>
    </source>
</reference>
<accession>A0A3D8QHP3</accession>
<evidence type="ECO:0000313" key="2">
    <source>
        <dbReference type="EMBL" id="RDW61352.1"/>
    </source>
</evidence>
<dbReference type="InterPro" id="IPR009057">
    <property type="entry name" value="Homeodomain-like_sf"/>
</dbReference>
<dbReference type="Proteomes" id="UP000256328">
    <property type="component" value="Unassembled WGS sequence"/>
</dbReference>
<gene>
    <name evidence="2" type="ORF">BP5796_11244</name>
</gene>
<name>A0A3D8QHP3_9HELO</name>
<evidence type="ECO:0000313" key="3">
    <source>
        <dbReference type="Proteomes" id="UP000256328"/>
    </source>
</evidence>
<comment type="caution">
    <text evidence="2">The sequence shown here is derived from an EMBL/GenBank/DDBJ whole genome shotgun (WGS) entry which is preliminary data.</text>
</comment>
<dbReference type="AlphaFoldDB" id="A0A3D8QHP3"/>